<feature type="region of interest" description="Disordered" evidence="1">
    <location>
        <begin position="324"/>
        <end position="347"/>
    </location>
</feature>
<dbReference type="Pfam" id="PF02558">
    <property type="entry name" value="ApbA"/>
    <property type="match status" value="1"/>
</dbReference>
<accession>H1HNZ3</accession>
<dbReference type="Gene3D" id="3.40.50.720">
    <property type="entry name" value="NAD(P)-binding Rossmann-like Domain"/>
    <property type="match status" value="1"/>
</dbReference>
<evidence type="ECO:0000256" key="1">
    <source>
        <dbReference type="SAM" id="MobiDB-lite"/>
    </source>
</evidence>
<gene>
    <name evidence="3" type="ORF">HMPREF9944_01887</name>
</gene>
<feature type="domain" description="Ketopantoate reductase N-terminal" evidence="2">
    <location>
        <begin position="3"/>
        <end position="126"/>
    </location>
</feature>
<dbReference type="RefSeq" id="WP_008565904.1">
    <property type="nucleotide sequence ID" value="NZ_JH594506.1"/>
</dbReference>
<dbReference type="AlphaFoldDB" id="H1HNZ3"/>
<dbReference type="InterPro" id="IPR013332">
    <property type="entry name" value="KPR_N"/>
</dbReference>
<dbReference type="SUPFAM" id="SSF51735">
    <property type="entry name" value="NAD(P)-binding Rossmann-fold domains"/>
    <property type="match status" value="1"/>
</dbReference>
<sequence length="347" mass="39398">MKILILGLGVIGSTYGYILRKSGHDVAHYIRPTSQNHATESLSVSLLDGRNDKKGQQTEDHYPITHATPGSRYDFIIVSLSSLRLEEALETLRDNRFEGTILLFCGVWESREHIEHIMAGRPYLLGYPVAGGRLNKADCRLECVIFDHIMLESRERTAVENYDDITRSFLQSGIKSECPHDMLEWIWLHMSINAGVISTIIALAEADPKRADECVERLMDSTHLLRRAVLTVRECMKIVAGRGVNLRHYRGEVLPFRLPVWLSAPLMKRMFATQILTRRIMLLHANVPDLLHVCRLVYREGKTQSAACPLFNDNVERYMLPETTERSPLSEAHSPSVGPSVHEHHDA</sequence>
<dbReference type="OrthoDB" id="9793586at2"/>
<comment type="caution">
    <text evidence="3">The sequence shown here is derived from an EMBL/GenBank/DDBJ whole genome shotgun (WGS) entry which is preliminary data.</text>
</comment>
<evidence type="ECO:0000313" key="4">
    <source>
        <dbReference type="Proteomes" id="UP000003167"/>
    </source>
</evidence>
<organism evidence="3 4">
    <name type="scientific">Segatella maculosa OT 289</name>
    <dbReference type="NCBI Taxonomy" id="999422"/>
    <lineage>
        <taxon>Bacteria</taxon>
        <taxon>Pseudomonadati</taxon>
        <taxon>Bacteroidota</taxon>
        <taxon>Bacteroidia</taxon>
        <taxon>Bacteroidales</taxon>
        <taxon>Prevotellaceae</taxon>
        <taxon>Segatella</taxon>
    </lineage>
</organism>
<protein>
    <recommendedName>
        <fullName evidence="2">Ketopantoate reductase N-terminal domain-containing protein</fullName>
    </recommendedName>
</protein>
<name>H1HNZ3_9BACT</name>
<dbReference type="STRING" id="999422.HMPREF9944_01887"/>
<reference evidence="3 4" key="1">
    <citation type="submission" date="2011-12" db="EMBL/GenBank/DDBJ databases">
        <title>The Genome Sequence of Prevotella maculosa OT 289.</title>
        <authorList>
            <consortium name="The Broad Institute Genome Sequencing Platform"/>
            <person name="Earl A."/>
            <person name="Ward D."/>
            <person name="Feldgarden M."/>
            <person name="Gevers D."/>
            <person name="Izard J."/>
            <person name="Blanton J.M."/>
            <person name="Mathney J."/>
            <person name="Tanner A.C."/>
            <person name="Dewhirst F.E."/>
            <person name="Young S.K."/>
            <person name="Zeng Q."/>
            <person name="Gargeya S."/>
            <person name="Fitzgerald M."/>
            <person name="Haas B."/>
            <person name="Abouelleil A."/>
            <person name="Alvarado L."/>
            <person name="Arachchi H.M."/>
            <person name="Berlin A."/>
            <person name="Chapman S.B."/>
            <person name="Gearin G."/>
            <person name="Goldberg J."/>
            <person name="Griggs A."/>
            <person name="Gujja S."/>
            <person name="Hansen M."/>
            <person name="Heiman D."/>
            <person name="Howarth C."/>
            <person name="Larimer J."/>
            <person name="Lui A."/>
            <person name="MacDonald P.J.P."/>
            <person name="McCowen C."/>
            <person name="Montmayeur A."/>
            <person name="Murphy C."/>
            <person name="Neiman D."/>
            <person name="Pearson M."/>
            <person name="Priest M."/>
            <person name="Roberts A."/>
            <person name="Saif S."/>
            <person name="Shea T."/>
            <person name="Sisk P."/>
            <person name="Stolte C."/>
            <person name="Sykes S."/>
            <person name="Wortman J."/>
            <person name="Nusbaum C."/>
            <person name="Birren B."/>
        </authorList>
    </citation>
    <scope>NUCLEOTIDE SEQUENCE [LARGE SCALE GENOMIC DNA]</scope>
    <source>
        <strain evidence="3 4">OT 289</strain>
    </source>
</reference>
<proteinExistence type="predicted"/>
<dbReference type="HOGENOM" id="CLU_055593_1_0_10"/>
<keyword evidence="4" id="KW-1185">Reference proteome</keyword>
<dbReference type="Proteomes" id="UP000003167">
    <property type="component" value="Unassembled WGS sequence"/>
</dbReference>
<dbReference type="InterPro" id="IPR036291">
    <property type="entry name" value="NAD(P)-bd_dom_sf"/>
</dbReference>
<dbReference type="EMBL" id="AGEK01000032">
    <property type="protein sequence ID" value="EHO68633.1"/>
    <property type="molecule type" value="Genomic_DNA"/>
</dbReference>
<dbReference type="PATRIC" id="fig|999422.3.peg.1982"/>
<evidence type="ECO:0000313" key="3">
    <source>
        <dbReference type="EMBL" id="EHO68633.1"/>
    </source>
</evidence>
<evidence type="ECO:0000259" key="2">
    <source>
        <dbReference type="Pfam" id="PF02558"/>
    </source>
</evidence>